<dbReference type="GO" id="GO:0042729">
    <property type="term" value="C:DASH complex"/>
    <property type="evidence" value="ECO:0007669"/>
    <property type="project" value="InterPro"/>
</dbReference>
<dbReference type="Pfam" id="PF08653">
    <property type="entry name" value="DASH_Dam1"/>
    <property type="match status" value="1"/>
</dbReference>
<evidence type="ECO:0000256" key="6">
    <source>
        <dbReference type="ARBA" id="ARBA00022454"/>
    </source>
</evidence>
<evidence type="ECO:0000256" key="2">
    <source>
        <dbReference type="ARBA" id="ARBA00004186"/>
    </source>
</evidence>
<reference evidence="16" key="1">
    <citation type="submission" date="2016-04" db="EMBL/GenBank/DDBJ databases">
        <authorList>
            <person name="Nguyen H.D."/>
            <person name="Samba Siva P."/>
            <person name="Cullis J."/>
            <person name="Levesque C.A."/>
            <person name="Hambleton S."/>
        </authorList>
    </citation>
    <scope>NUCLEOTIDE SEQUENCE</scope>
    <source>
        <strain evidence="16">DAOMC 236416</strain>
    </source>
</reference>
<evidence type="ECO:0000256" key="1">
    <source>
        <dbReference type="ARBA" id="ARBA00004123"/>
    </source>
</evidence>
<evidence type="ECO:0000256" key="14">
    <source>
        <dbReference type="ARBA" id="ARBA00030453"/>
    </source>
</evidence>
<dbReference type="InterPro" id="IPR013962">
    <property type="entry name" value="DASH_Dam1"/>
</dbReference>
<keyword evidence="6" id="KW-0158">Chromosome</keyword>
<feature type="compositionally biased region" description="Gly residues" evidence="15">
    <location>
        <begin position="33"/>
        <end position="63"/>
    </location>
</feature>
<evidence type="ECO:0000256" key="5">
    <source>
        <dbReference type="ARBA" id="ARBA00020497"/>
    </source>
</evidence>
<dbReference type="AlphaFoldDB" id="A0A177TQQ9"/>
<keyword evidence="7" id="KW-0963">Cytoplasm</keyword>
<keyword evidence="11" id="KW-0206">Cytoskeleton</keyword>
<evidence type="ECO:0000256" key="8">
    <source>
        <dbReference type="ARBA" id="ARBA00022701"/>
    </source>
</evidence>
<dbReference type="GO" id="GO:1990758">
    <property type="term" value="P:mitotic sister chromatid biorientation"/>
    <property type="evidence" value="ECO:0007669"/>
    <property type="project" value="TreeGrafter"/>
</dbReference>
<comment type="similarity">
    <text evidence="4">Belongs to the DASH complex DAM1 family.</text>
</comment>
<evidence type="ECO:0000256" key="13">
    <source>
        <dbReference type="ARBA" id="ARBA00023328"/>
    </source>
</evidence>
<organism evidence="16 17">
    <name type="scientific">Tilletia indica</name>
    <dbReference type="NCBI Taxonomy" id="43049"/>
    <lineage>
        <taxon>Eukaryota</taxon>
        <taxon>Fungi</taxon>
        <taxon>Dikarya</taxon>
        <taxon>Basidiomycota</taxon>
        <taxon>Ustilaginomycotina</taxon>
        <taxon>Exobasidiomycetes</taxon>
        <taxon>Tilletiales</taxon>
        <taxon>Tilletiaceae</taxon>
        <taxon>Tilletia</taxon>
    </lineage>
</organism>
<dbReference type="GO" id="GO:1990537">
    <property type="term" value="C:mitotic spindle polar microtubule"/>
    <property type="evidence" value="ECO:0007669"/>
    <property type="project" value="TreeGrafter"/>
</dbReference>
<feature type="region of interest" description="Disordered" evidence="15">
    <location>
        <begin position="175"/>
        <end position="244"/>
    </location>
</feature>
<evidence type="ECO:0000256" key="10">
    <source>
        <dbReference type="ARBA" id="ARBA00022838"/>
    </source>
</evidence>
<dbReference type="GO" id="GO:0044732">
    <property type="term" value="C:mitotic spindle pole body"/>
    <property type="evidence" value="ECO:0007669"/>
    <property type="project" value="TreeGrafter"/>
</dbReference>
<comment type="caution">
    <text evidence="16">The sequence shown here is derived from an EMBL/GenBank/DDBJ whole genome shotgun (WGS) entry which is preliminary data.</text>
</comment>
<evidence type="ECO:0000256" key="15">
    <source>
        <dbReference type="SAM" id="MobiDB-lite"/>
    </source>
</evidence>
<evidence type="ECO:0000313" key="16">
    <source>
        <dbReference type="EMBL" id="KAE8250396.1"/>
    </source>
</evidence>
<keyword evidence="12" id="KW-0539">Nucleus</keyword>
<keyword evidence="13" id="KW-0137">Centromere</keyword>
<proteinExistence type="inferred from homology"/>
<evidence type="ECO:0000313" key="17">
    <source>
        <dbReference type="Proteomes" id="UP000077521"/>
    </source>
</evidence>
<sequence length="343" mass="35648">MTSPQRVTTPLRRISRGSIPALRQSQSHNDPSGFGGDAGSSYGPGGSLSGGGGGNGLSSSGLGGSVGGGGSNVESPLAFMTAAMADLSHETSILQSNLEAVNSIHEALGVFDENFSMYLYGLKMNAFCVEWPEAPTEENFERADKTQDFLRAQREQQSSILSGVSYSAFASPQEKGSVSFEDGSVPGSSSYDAPTEHSTDPAPRTSTGAASPRAPPAGQKKGPTSSAASGAPVKKPGVKGQITVGQKKQRLKYASEIIETLPLEYRGGRDPKPRKIAETVIMALIAAGESGVRSAEIASPPDLPQAKVNMTLLALVQAKHALRTSSNGVVFSLDPARHPRLPP</sequence>
<reference evidence="16" key="2">
    <citation type="journal article" date="2019" name="IMA Fungus">
        <title>Genome sequencing and comparison of five Tilletia species to identify candidate genes for the detection of regulated species infecting wheat.</title>
        <authorList>
            <person name="Nguyen H.D.T."/>
            <person name="Sultana T."/>
            <person name="Kesanakurti P."/>
            <person name="Hambleton S."/>
        </authorList>
    </citation>
    <scope>NUCLEOTIDE SEQUENCE</scope>
    <source>
        <strain evidence="16">DAOMC 236416</strain>
    </source>
</reference>
<evidence type="ECO:0000256" key="3">
    <source>
        <dbReference type="ARBA" id="ARBA00004629"/>
    </source>
</evidence>
<gene>
    <name evidence="16" type="ORF">A4X13_0g4761</name>
</gene>
<evidence type="ECO:0000256" key="4">
    <source>
        <dbReference type="ARBA" id="ARBA00010073"/>
    </source>
</evidence>
<keyword evidence="8" id="KW-0493">Microtubule</keyword>
<protein>
    <recommendedName>
        <fullName evidence="5">DASH complex subunit DAM1</fullName>
    </recommendedName>
    <alternativeName>
        <fullName evidence="14">Outer kinetochore protein DAM1</fullName>
    </alternativeName>
</protein>
<dbReference type="PANTHER" id="PTHR28113:SF1">
    <property type="entry name" value="DASH COMPLEX SUBUNIT DAM1"/>
    <property type="match status" value="1"/>
</dbReference>
<keyword evidence="17" id="KW-1185">Reference proteome</keyword>
<evidence type="ECO:0000256" key="12">
    <source>
        <dbReference type="ARBA" id="ARBA00023242"/>
    </source>
</evidence>
<dbReference type="Proteomes" id="UP000077521">
    <property type="component" value="Unassembled WGS sequence"/>
</dbReference>
<keyword evidence="10" id="KW-0995">Kinetochore</keyword>
<accession>A0A177TQQ9</accession>
<dbReference type="PANTHER" id="PTHR28113">
    <property type="entry name" value="DASH COMPLEX SUBUNIT DAM1"/>
    <property type="match status" value="1"/>
</dbReference>
<keyword evidence="9" id="KW-0159">Chromosome partition</keyword>
<dbReference type="EMBL" id="LWDF02000328">
    <property type="protein sequence ID" value="KAE8250396.1"/>
    <property type="molecule type" value="Genomic_DNA"/>
</dbReference>
<evidence type="ECO:0000256" key="9">
    <source>
        <dbReference type="ARBA" id="ARBA00022829"/>
    </source>
</evidence>
<feature type="region of interest" description="Disordered" evidence="15">
    <location>
        <begin position="1"/>
        <end position="63"/>
    </location>
</feature>
<comment type="subcellular location">
    <subcellularLocation>
        <location evidence="3">Chromosome</location>
        <location evidence="3">Centromere</location>
        <location evidence="3">Kinetochore</location>
    </subcellularLocation>
    <subcellularLocation>
        <location evidence="2">Cytoplasm</location>
        <location evidence="2">Cytoskeleton</location>
        <location evidence="2">Spindle</location>
    </subcellularLocation>
    <subcellularLocation>
        <location evidence="1">Nucleus</location>
    </subcellularLocation>
</comment>
<name>A0A177TQQ9_9BASI</name>
<evidence type="ECO:0000256" key="7">
    <source>
        <dbReference type="ARBA" id="ARBA00022490"/>
    </source>
</evidence>
<evidence type="ECO:0000256" key="11">
    <source>
        <dbReference type="ARBA" id="ARBA00023212"/>
    </source>
</evidence>